<proteinExistence type="predicted"/>
<protein>
    <submittedName>
        <fullName evidence="1">Uncharacterized protein</fullName>
    </submittedName>
</protein>
<sequence length="159" mass="18571">MSQIQLGEWPIQDKLFPISIPRSKERLGKVAIHFHAVRKDSFREPFPQRFTKESFFIGIPHRHRFESKVCNISAHPFSKPLPRFTQESFYELPPDKVWNDKICAAFPLQTVSKPFLPGLHRKAFLKELLARQGLNDRVLRSIPLTVLKPFAEVYMGKLF</sequence>
<dbReference type="Proteomes" id="UP000499080">
    <property type="component" value="Unassembled WGS sequence"/>
</dbReference>
<comment type="caution">
    <text evidence="1">The sequence shown here is derived from an EMBL/GenBank/DDBJ whole genome shotgun (WGS) entry which is preliminary data.</text>
</comment>
<name>A0A4Y2TP47_ARAVE</name>
<evidence type="ECO:0000313" key="1">
    <source>
        <dbReference type="EMBL" id="GBO02318.1"/>
    </source>
</evidence>
<organism evidence="1 2">
    <name type="scientific">Araneus ventricosus</name>
    <name type="common">Orbweaver spider</name>
    <name type="synonym">Epeira ventricosa</name>
    <dbReference type="NCBI Taxonomy" id="182803"/>
    <lineage>
        <taxon>Eukaryota</taxon>
        <taxon>Metazoa</taxon>
        <taxon>Ecdysozoa</taxon>
        <taxon>Arthropoda</taxon>
        <taxon>Chelicerata</taxon>
        <taxon>Arachnida</taxon>
        <taxon>Araneae</taxon>
        <taxon>Araneomorphae</taxon>
        <taxon>Entelegynae</taxon>
        <taxon>Araneoidea</taxon>
        <taxon>Araneidae</taxon>
        <taxon>Araneus</taxon>
    </lineage>
</organism>
<dbReference type="EMBL" id="BGPR01030069">
    <property type="protein sequence ID" value="GBO02318.1"/>
    <property type="molecule type" value="Genomic_DNA"/>
</dbReference>
<gene>
    <name evidence="1" type="ORF">AVEN_137685_1</name>
</gene>
<evidence type="ECO:0000313" key="2">
    <source>
        <dbReference type="Proteomes" id="UP000499080"/>
    </source>
</evidence>
<accession>A0A4Y2TP47</accession>
<dbReference type="AlphaFoldDB" id="A0A4Y2TP47"/>
<reference evidence="1 2" key="1">
    <citation type="journal article" date="2019" name="Sci. Rep.">
        <title>Orb-weaving spider Araneus ventricosus genome elucidates the spidroin gene catalogue.</title>
        <authorList>
            <person name="Kono N."/>
            <person name="Nakamura H."/>
            <person name="Ohtoshi R."/>
            <person name="Moran D.A.P."/>
            <person name="Shinohara A."/>
            <person name="Yoshida Y."/>
            <person name="Fujiwara M."/>
            <person name="Mori M."/>
            <person name="Tomita M."/>
            <person name="Arakawa K."/>
        </authorList>
    </citation>
    <scope>NUCLEOTIDE SEQUENCE [LARGE SCALE GENOMIC DNA]</scope>
</reference>
<keyword evidence="2" id="KW-1185">Reference proteome</keyword>